<evidence type="ECO:0000313" key="2">
    <source>
        <dbReference type="Proteomes" id="UP000827986"/>
    </source>
</evidence>
<dbReference type="EMBL" id="JAHDVG010000485">
    <property type="protein sequence ID" value="KAH1169315.1"/>
    <property type="molecule type" value="Genomic_DNA"/>
</dbReference>
<dbReference type="Proteomes" id="UP000827986">
    <property type="component" value="Unassembled WGS sequence"/>
</dbReference>
<sequence>MELTIKTTGLWGGQIFCQCPSPSVMTTAAPPPSPSIASSPRHSPALTPSSIRTLLFLWLSHRQACPALLPDRPKNPGLFFLVQTNTRGLAAALFCIEPFLSAHNGRLIGVLAKSGSQEKGHFQNIGDFTVGQASSHGYPCSGV</sequence>
<organism evidence="1 2">
    <name type="scientific">Mauremys mutica</name>
    <name type="common">yellowpond turtle</name>
    <dbReference type="NCBI Taxonomy" id="74926"/>
    <lineage>
        <taxon>Eukaryota</taxon>
        <taxon>Metazoa</taxon>
        <taxon>Chordata</taxon>
        <taxon>Craniata</taxon>
        <taxon>Vertebrata</taxon>
        <taxon>Euteleostomi</taxon>
        <taxon>Archelosauria</taxon>
        <taxon>Testudinata</taxon>
        <taxon>Testudines</taxon>
        <taxon>Cryptodira</taxon>
        <taxon>Durocryptodira</taxon>
        <taxon>Testudinoidea</taxon>
        <taxon>Geoemydidae</taxon>
        <taxon>Geoemydinae</taxon>
        <taxon>Mauremys</taxon>
    </lineage>
</organism>
<reference evidence="1" key="1">
    <citation type="submission" date="2021-09" db="EMBL/GenBank/DDBJ databases">
        <title>The genome of Mauremys mutica provides insights into the evolution of semi-aquatic lifestyle.</title>
        <authorList>
            <person name="Gong S."/>
            <person name="Gao Y."/>
        </authorList>
    </citation>
    <scope>NUCLEOTIDE SEQUENCE</scope>
    <source>
        <strain evidence="1">MM-2020</strain>
        <tissue evidence="1">Muscle</tissue>
    </source>
</reference>
<protein>
    <submittedName>
        <fullName evidence="1">Uncharacterized protein</fullName>
    </submittedName>
</protein>
<evidence type="ECO:0000313" key="1">
    <source>
        <dbReference type="EMBL" id="KAH1169315.1"/>
    </source>
</evidence>
<accession>A0A9D3WYI9</accession>
<keyword evidence="2" id="KW-1185">Reference proteome</keyword>
<proteinExistence type="predicted"/>
<name>A0A9D3WYI9_9SAUR</name>
<dbReference type="AlphaFoldDB" id="A0A9D3WYI9"/>
<comment type="caution">
    <text evidence="1">The sequence shown here is derived from an EMBL/GenBank/DDBJ whole genome shotgun (WGS) entry which is preliminary data.</text>
</comment>
<gene>
    <name evidence="1" type="ORF">KIL84_013905</name>
</gene>